<reference evidence="1" key="1">
    <citation type="submission" date="2020-10" db="EMBL/GenBank/DDBJ databases">
        <authorList>
            <person name="Gilroy R."/>
        </authorList>
    </citation>
    <scope>NUCLEOTIDE SEQUENCE</scope>
    <source>
        <strain evidence="1">17073</strain>
    </source>
</reference>
<proteinExistence type="predicted"/>
<evidence type="ECO:0000313" key="2">
    <source>
        <dbReference type="Proteomes" id="UP000824076"/>
    </source>
</evidence>
<reference evidence="1" key="2">
    <citation type="journal article" date="2021" name="PeerJ">
        <title>Extensive microbial diversity within the chicken gut microbiome revealed by metagenomics and culture.</title>
        <authorList>
            <person name="Gilroy R."/>
            <person name="Ravi A."/>
            <person name="Getino M."/>
            <person name="Pursley I."/>
            <person name="Horton D.L."/>
            <person name="Alikhan N.F."/>
            <person name="Baker D."/>
            <person name="Gharbi K."/>
            <person name="Hall N."/>
            <person name="Watson M."/>
            <person name="Adriaenssens E.M."/>
            <person name="Foster-Nyarko E."/>
            <person name="Jarju S."/>
            <person name="Secka A."/>
            <person name="Antonio M."/>
            <person name="Oren A."/>
            <person name="Chaudhuri R.R."/>
            <person name="La Ragione R."/>
            <person name="Hildebrand F."/>
            <person name="Pallen M.J."/>
        </authorList>
    </citation>
    <scope>NUCLEOTIDE SEQUENCE</scope>
    <source>
        <strain evidence="1">17073</strain>
    </source>
</reference>
<dbReference type="EMBL" id="DVMS01000026">
    <property type="protein sequence ID" value="HIU38219.1"/>
    <property type="molecule type" value="Genomic_DNA"/>
</dbReference>
<evidence type="ECO:0000313" key="1">
    <source>
        <dbReference type="EMBL" id="HIU38219.1"/>
    </source>
</evidence>
<comment type="caution">
    <text evidence="1">The sequence shown here is derived from an EMBL/GenBank/DDBJ whole genome shotgun (WGS) entry which is preliminary data.</text>
</comment>
<accession>A0A9D1ILW7</accession>
<dbReference type="Proteomes" id="UP000824076">
    <property type="component" value="Unassembled WGS sequence"/>
</dbReference>
<protein>
    <submittedName>
        <fullName evidence="1">Uncharacterized protein</fullName>
    </submittedName>
</protein>
<dbReference type="AlphaFoldDB" id="A0A9D1ILW7"/>
<gene>
    <name evidence="1" type="ORF">IAD18_00970</name>
</gene>
<name>A0A9D1ILW7_9BACT</name>
<sequence length="77" mass="9414">MADISSMIQEMLIQFRSIDIAESEFKRIINDDESLKSEFKEWCEEMGYRERHAFEQYCHEYLDNHESMFDTLSEYDE</sequence>
<organism evidence="1 2">
    <name type="scientific">Candidatus Limisoma intestinavium</name>
    <dbReference type="NCBI Taxonomy" id="2840856"/>
    <lineage>
        <taxon>Bacteria</taxon>
        <taxon>Pseudomonadati</taxon>
        <taxon>Bacteroidota</taxon>
        <taxon>Bacteroidia</taxon>
        <taxon>Bacteroidales</taxon>
        <taxon>Candidatus Limisoma</taxon>
    </lineage>
</organism>